<evidence type="ECO:0000313" key="1">
    <source>
        <dbReference type="EMBL" id="KAF2033403.1"/>
    </source>
</evidence>
<name>A0A9P4HF80_9PLEO</name>
<dbReference type="Proteomes" id="UP000799777">
    <property type="component" value="Unassembled WGS sequence"/>
</dbReference>
<gene>
    <name evidence="1" type="ORF">EK21DRAFT_58596</name>
</gene>
<proteinExistence type="predicted"/>
<dbReference type="AlphaFoldDB" id="A0A9P4HF80"/>
<dbReference type="OrthoDB" id="5229512at2759"/>
<dbReference type="EMBL" id="ML978166">
    <property type="protein sequence ID" value="KAF2033403.1"/>
    <property type="molecule type" value="Genomic_DNA"/>
</dbReference>
<evidence type="ECO:0000313" key="2">
    <source>
        <dbReference type="Proteomes" id="UP000799777"/>
    </source>
</evidence>
<accession>A0A9P4HF80</accession>
<reference evidence="1" key="1">
    <citation type="journal article" date="2020" name="Stud. Mycol.">
        <title>101 Dothideomycetes genomes: a test case for predicting lifestyles and emergence of pathogens.</title>
        <authorList>
            <person name="Haridas S."/>
            <person name="Albert R."/>
            <person name="Binder M."/>
            <person name="Bloem J."/>
            <person name="Labutti K."/>
            <person name="Salamov A."/>
            <person name="Andreopoulos B."/>
            <person name="Baker S."/>
            <person name="Barry K."/>
            <person name="Bills G."/>
            <person name="Bluhm B."/>
            <person name="Cannon C."/>
            <person name="Castanera R."/>
            <person name="Culley D."/>
            <person name="Daum C."/>
            <person name="Ezra D."/>
            <person name="Gonzalez J."/>
            <person name="Henrissat B."/>
            <person name="Kuo A."/>
            <person name="Liang C."/>
            <person name="Lipzen A."/>
            <person name="Lutzoni F."/>
            <person name="Magnuson J."/>
            <person name="Mondo S."/>
            <person name="Nolan M."/>
            <person name="Ohm R."/>
            <person name="Pangilinan J."/>
            <person name="Park H.-J."/>
            <person name="Ramirez L."/>
            <person name="Alfaro M."/>
            <person name="Sun H."/>
            <person name="Tritt A."/>
            <person name="Yoshinaga Y."/>
            <person name="Zwiers L.-H."/>
            <person name="Turgeon B."/>
            <person name="Goodwin S."/>
            <person name="Spatafora J."/>
            <person name="Crous P."/>
            <person name="Grigoriev I."/>
        </authorList>
    </citation>
    <scope>NUCLEOTIDE SEQUENCE</scope>
    <source>
        <strain evidence="1">CBS 110217</strain>
    </source>
</reference>
<comment type="caution">
    <text evidence="1">The sequence shown here is derived from an EMBL/GenBank/DDBJ whole genome shotgun (WGS) entry which is preliminary data.</text>
</comment>
<sequence length="339" mass="38547">MAETCDDPFRFLDLPGELRNKVYALLLCYFSDELSPHEVQTGWTDDLSVEWAVHDIDTAILRVSSLLHREAFDVMVKVNRFVRIWSNTALPLQPIVVIDSIPVVMQDVHSITTFKGYVLDVCLSTSKPLHVHQEQRYDIRPCSLVIRARDLHLLSEGIMHAETHCPDFSTSIVIDINVAPILDHHKMPRYEGSFAEFFSESIQQALLAPFRTLCNMENFTVRGHVLPEVARSVAEEARMDEWSGNPQAIIRKYESETEEATKSFHAGHLEQAAIGWARPNFEILRMKRSNTWNLLVARGGQNFVDKIAELLFLLCLNSVCACLLEYSSDATDPLVSKHI</sequence>
<protein>
    <submittedName>
        <fullName evidence="1">Uncharacterized protein</fullName>
    </submittedName>
</protein>
<keyword evidence="2" id="KW-1185">Reference proteome</keyword>
<organism evidence="1 2">
    <name type="scientific">Setomelanomma holmii</name>
    <dbReference type="NCBI Taxonomy" id="210430"/>
    <lineage>
        <taxon>Eukaryota</taxon>
        <taxon>Fungi</taxon>
        <taxon>Dikarya</taxon>
        <taxon>Ascomycota</taxon>
        <taxon>Pezizomycotina</taxon>
        <taxon>Dothideomycetes</taxon>
        <taxon>Pleosporomycetidae</taxon>
        <taxon>Pleosporales</taxon>
        <taxon>Pleosporineae</taxon>
        <taxon>Phaeosphaeriaceae</taxon>
        <taxon>Setomelanomma</taxon>
    </lineage>
</organism>